<dbReference type="RefSeq" id="WP_021119982.1">
    <property type="nucleotide sequence ID" value="NZ_KE557274.1"/>
</dbReference>
<protein>
    <submittedName>
        <fullName evidence="1">Uncharacterized protein</fullName>
    </submittedName>
</protein>
<dbReference type="OrthoDB" id="7225648at2"/>
<evidence type="ECO:0000313" key="1">
    <source>
        <dbReference type="EMBL" id="EPX83978.1"/>
    </source>
</evidence>
<dbReference type="AlphaFoldDB" id="S9QWI7"/>
<name>S9QWI7_9RHOB</name>
<dbReference type="Proteomes" id="UP000015347">
    <property type="component" value="Unassembled WGS sequence"/>
</dbReference>
<dbReference type="STRING" id="1123237.Salmuc_01753"/>
<dbReference type="EMBL" id="APVH01000013">
    <property type="protein sequence ID" value="EPX83978.1"/>
    <property type="molecule type" value="Genomic_DNA"/>
</dbReference>
<proteinExistence type="predicted"/>
<reference evidence="2" key="1">
    <citation type="journal article" date="2014" name="Stand. Genomic Sci.">
        <title>Genome sequence of the exopolysaccharide-producing Salipiger mucosus type strain (DSM 16094(T)), a moderately halophilic member of the Roseobacter clade.</title>
        <authorList>
            <person name="Riedel T."/>
            <person name="Spring S."/>
            <person name="Fiebig A."/>
            <person name="Petersen J."/>
            <person name="Kyrpides N.C."/>
            <person name="Goker M."/>
            <person name="Klenk H.P."/>
        </authorList>
    </citation>
    <scope>NUCLEOTIDE SEQUENCE [LARGE SCALE GENOMIC DNA]</scope>
    <source>
        <strain evidence="2">DSM 16094</strain>
    </source>
</reference>
<keyword evidence="2" id="KW-1185">Reference proteome</keyword>
<comment type="caution">
    <text evidence="1">The sequence shown here is derived from an EMBL/GenBank/DDBJ whole genome shotgun (WGS) entry which is preliminary data.</text>
</comment>
<dbReference type="eggNOG" id="COG1403">
    <property type="taxonomic scope" value="Bacteria"/>
</dbReference>
<organism evidence="1 2">
    <name type="scientific">Salipiger mucosus DSM 16094</name>
    <dbReference type="NCBI Taxonomy" id="1123237"/>
    <lineage>
        <taxon>Bacteria</taxon>
        <taxon>Pseudomonadati</taxon>
        <taxon>Pseudomonadota</taxon>
        <taxon>Alphaproteobacteria</taxon>
        <taxon>Rhodobacterales</taxon>
        <taxon>Roseobacteraceae</taxon>
        <taxon>Salipiger</taxon>
    </lineage>
</organism>
<dbReference type="HOGENOM" id="CLU_543897_0_0_5"/>
<accession>S9QWI7</accession>
<sequence length="501" mass="57606">MKKLREVDRLAIEILRREVAKEQIAVKKARTSFSELQTAITELRSRIEIHRKSGPGVIRHVPLLGGARERKHQAELEELSRRRRVKIKALKDLRRKDATRRSRMQTYKDTAAWMHDRVKFIGKHSILIDDDLSEIAERLFSEMVGIQESAGFKKGPEVVGVLEDNRLKIEAWHDGALTRLDAVPAPAVRRAPDVSASESAAQAAHLGRGKKHRIYLPVHPSHANELASHGFRIDDTVGKGSQIYFDPHKDMEIARKWQGSLPTAARMHKRRFSFLDIADAAWGQNVRNVFKEEYWSTMRQDLNLMNGHRCMVCGNRGGKLISEYFKGEEKKSDSVECHEVWEWRILDEDRRVGVQKLKEILVLCNDCHMMFHEDLAVDLANRNGKDGDEVRDFLRARMAQVTGMERPELEEQLRAERAERESLNEIDHWIMDLQYLSDHAYLSKTVPEYEDSARNTVPMTKIAGTEFYDPQGALYEAQDVDALYDSLMRDLDETLSVGMTS</sequence>
<gene>
    <name evidence="1" type="ORF">Salmuc_01753</name>
</gene>
<evidence type="ECO:0000313" key="2">
    <source>
        <dbReference type="Proteomes" id="UP000015347"/>
    </source>
</evidence>